<keyword evidence="1" id="KW-1133">Transmembrane helix</keyword>
<evidence type="ECO:0000256" key="1">
    <source>
        <dbReference type="SAM" id="Phobius"/>
    </source>
</evidence>
<feature type="transmembrane region" description="Helical" evidence="1">
    <location>
        <begin position="23"/>
        <end position="47"/>
    </location>
</feature>
<keyword evidence="4" id="KW-1185">Reference proteome</keyword>
<evidence type="ECO:0000259" key="2">
    <source>
        <dbReference type="Pfam" id="PF07811"/>
    </source>
</evidence>
<dbReference type="KEGG" id="mtim:DIR46_24840"/>
<dbReference type="InterPro" id="IPR012495">
    <property type="entry name" value="TadE-like_dom"/>
</dbReference>
<evidence type="ECO:0000313" key="4">
    <source>
        <dbReference type="Proteomes" id="UP000245820"/>
    </source>
</evidence>
<sequence length="206" mass="22131">MSANDTQKLPAQRGQRGTAAVEFALLAALFFLVMFGIMEVARMLYVYGTLQEVTRRAASSAAHVYPTDGAGIARLKYHALFRTSPGELALAPPVSDAHLRLDYLALTRDPDDGNLSLVPVAPGSIPNSAARNRQVCMANPNAADCIRFVQVRICGGPVDGAGECPRVRSRMLLPIVDMRVPLHRATTIVPVESFGYQPGDSPCPCP</sequence>
<gene>
    <name evidence="3" type="ORF">DIR46_24840</name>
</gene>
<organism evidence="3 4">
    <name type="scientific">Massilia oculi</name>
    <dbReference type="NCBI Taxonomy" id="945844"/>
    <lineage>
        <taxon>Bacteria</taxon>
        <taxon>Pseudomonadati</taxon>
        <taxon>Pseudomonadota</taxon>
        <taxon>Betaproteobacteria</taxon>
        <taxon>Burkholderiales</taxon>
        <taxon>Oxalobacteraceae</taxon>
        <taxon>Telluria group</taxon>
        <taxon>Massilia</taxon>
    </lineage>
</organism>
<accession>A0A2S2DPP1</accession>
<dbReference type="Proteomes" id="UP000245820">
    <property type="component" value="Chromosome"/>
</dbReference>
<reference evidence="3 4" key="1">
    <citation type="submission" date="2018-05" db="EMBL/GenBank/DDBJ databases">
        <title>Complete genome sequence of Massilia oculi sp. nov. CCUG 43427T (=DSM 26321T), the type strain of M. oculi, and comparison with genome sequences of other Massilia strains.</title>
        <authorList>
            <person name="Zhu B."/>
        </authorList>
    </citation>
    <scope>NUCLEOTIDE SEQUENCE [LARGE SCALE GENOMIC DNA]</scope>
    <source>
        <strain evidence="3 4">CCUG 43427</strain>
    </source>
</reference>
<keyword evidence="1" id="KW-0472">Membrane</keyword>
<proteinExistence type="predicted"/>
<dbReference type="Pfam" id="PF07811">
    <property type="entry name" value="TadE"/>
    <property type="match status" value="1"/>
</dbReference>
<dbReference type="EMBL" id="CP029343">
    <property type="protein sequence ID" value="AWL07334.1"/>
    <property type="molecule type" value="Genomic_DNA"/>
</dbReference>
<evidence type="ECO:0000313" key="3">
    <source>
        <dbReference type="EMBL" id="AWL07334.1"/>
    </source>
</evidence>
<dbReference type="AlphaFoldDB" id="A0A2S2DPP1"/>
<name>A0A2S2DPP1_9BURK</name>
<dbReference type="OrthoDB" id="8708482at2"/>
<protein>
    <submittedName>
        <fullName evidence="3">Pilus assembly protein TadE</fullName>
    </submittedName>
</protein>
<keyword evidence="1" id="KW-0812">Transmembrane</keyword>
<dbReference type="RefSeq" id="WP_109347621.1">
    <property type="nucleotide sequence ID" value="NZ_CP029343.1"/>
</dbReference>
<feature type="domain" description="TadE-like" evidence="2">
    <location>
        <begin position="17"/>
        <end position="58"/>
    </location>
</feature>